<dbReference type="OrthoDB" id="5945460at2759"/>
<dbReference type="SUPFAM" id="SSF54197">
    <property type="entry name" value="HIT-like"/>
    <property type="match status" value="1"/>
</dbReference>
<proteinExistence type="predicted"/>
<gene>
    <name evidence="2" type="ORF">BpHYR1_006566</name>
</gene>
<protein>
    <submittedName>
        <fullName evidence="2">Uncharacterized protein</fullName>
    </submittedName>
</protein>
<comment type="caution">
    <text evidence="2">The sequence shown here is derived from an EMBL/GenBank/DDBJ whole genome shotgun (WGS) entry which is preliminary data.</text>
</comment>
<dbReference type="Proteomes" id="UP000276133">
    <property type="component" value="Unassembled WGS sequence"/>
</dbReference>
<name>A0A3M7QCS0_BRAPC</name>
<dbReference type="AlphaFoldDB" id="A0A3M7QCS0"/>
<keyword evidence="3" id="KW-1185">Reference proteome</keyword>
<organism evidence="2 3">
    <name type="scientific">Brachionus plicatilis</name>
    <name type="common">Marine rotifer</name>
    <name type="synonym">Brachionus muelleri</name>
    <dbReference type="NCBI Taxonomy" id="10195"/>
    <lineage>
        <taxon>Eukaryota</taxon>
        <taxon>Metazoa</taxon>
        <taxon>Spiralia</taxon>
        <taxon>Gnathifera</taxon>
        <taxon>Rotifera</taxon>
        <taxon>Eurotatoria</taxon>
        <taxon>Monogononta</taxon>
        <taxon>Pseudotrocha</taxon>
        <taxon>Ploima</taxon>
        <taxon>Brachionidae</taxon>
        <taxon>Brachionus</taxon>
    </lineage>
</organism>
<reference evidence="2 3" key="1">
    <citation type="journal article" date="2018" name="Sci. Rep.">
        <title>Genomic signatures of local adaptation to the degree of environmental predictability in rotifers.</title>
        <authorList>
            <person name="Franch-Gras L."/>
            <person name="Hahn C."/>
            <person name="Garcia-Roger E.M."/>
            <person name="Carmona M.J."/>
            <person name="Serra M."/>
            <person name="Gomez A."/>
        </authorList>
    </citation>
    <scope>NUCLEOTIDE SEQUENCE [LARGE SCALE GENOMIC DNA]</scope>
    <source>
        <strain evidence="2">HYR1</strain>
    </source>
</reference>
<evidence type="ECO:0000313" key="2">
    <source>
        <dbReference type="EMBL" id="RNA09093.1"/>
    </source>
</evidence>
<keyword evidence="1" id="KW-0472">Membrane</keyword>
<evidence type="ECO:0000313" key="3">
    <source>
        <dbReference type="Proteomes" id="UP000276133"/>
    </source>
</evidence>
<evidence type="ECO:0000256" key="1">
    <source>
        <dbReference type="SAM" id="Phobius"/>
    </source>
</evidence>
<sequence length="391" mass="46175">MNCGFDIMVSLHLHKRVILSIFGTIILLMFLTMIFQNDKAQNPDQSSAQIKNSQNNPRFNNLLNSELYSLSKKWFKENCLSKYEENNMKFEFIDDYIDSFKSSRNKNCITVFTIFDSMFELDISYGEIRIDEKFLDKVKIWLNNNPDYVKQAYKQKIIKIYNKFHNDEMIYNPLRGKRPQAKQIVSEKNHSLKIIEESKSSCDFCEQNYKINTANEIFDRLETPLSYSAANTFKYDKWHSLIVSRNHDPLNLKEEEIIDMYSLSWEWFKKVSSIDPSAKFPELIWDAMPKSGASQIHTHLQVSMDDKNYYGIMRRWLEASERYFGAFKRDFLDDFILIHKALGLAYELNNCYVIFSLIPLKDNEVMIIGDNDPKSYLTISKLTYQVIRSNL</sequence>
<keyword evidence="1" id="KW-1133">Transmembrane helix</keyword>
<dbReference type="InterPro" id="IPR036265">
    <property type="entry name" value="HIT-like_sf"/>
</dbReference>
<keyword evidence="1" id="KW-0812">Transmembrane</keyword>
<accession>A0A3M7QCS0</accession>
<feature type="transmembrane region" description="Helical" evidence="1">
    <location>
        <begin position="17"/>
        <end position="35"/>
    </location>
</feature>
<dbReference type="EMBL" id="REGN01006546">
    <property type="protein sequence ID" value="RNA09093.1"/>
    <property type="molecule type" value="Genomic_DNA"/>
</dbReference>